<dbReference type="PANTHER" id="PTHR46791:SF5">
    <property type="entry name" value="CLR5 DOMAIN-CONTAINING PROTEIN-RELATED"/>
    <property type="match status" value="1"/>
</dbReference>
<feature type="region of interest" description="Disordered" evidence="2">
    <location>
        <begin position="84"/>
        <end position="109"/>
    </location>
</feature>
<evidence type="ECO:0000313" key="5">
    <source>
        <dbReference type="Proteomes" id="UP001383192"/>
    </source>
</evidence>
<organism evidence="4 5">
    <name type="scientific">Paramarasmius palmivorus</name>
    <dbReference type="NCBI Taxonomy" id="297713"/>
    <lineage>
        <taxon>Eukaryota</taxon>
        <taxon>Fungi</taxon>
        <taxon>Dikarya</taxon>
        <taxon>Basidiomycota</taxon>
        <taxon>Agaricomycotina</taxon>
        <taxon>Agaricomycetes</taxon>
        <taxon>Agaricomycetidae</taxon>
        <taxon>Agaricales</taxon>
        <taxon>Marasmiineae</taxon>
        <taxon>Marasmiaceae</taxon>
        <taxon>Paramarasmius</taxon>
    </lineage>
</organism>
<evidence type="ECO:0000313" key="4">
    <source>
        <dbReference type="EMBL" id="KAK7019777.1"/>
    </source>
</evidence>
<dbReference type="InterPro" id="IPR001584">
    <property type="entry name" value="Integrase_cat-core"/>
</dbReference>
<comment type="caution">
    <text evidence="4">The sequence shown here is derived from an EMBL/GenBank/DDBJ whole genome shotgun (WGS) entry which is preliminary data.</text>
</comment>
<sequence>MPAHEDDIIENFRVGYDHLRETVTRVLQTANAPQIPNVTRECILFFQRIQQHYRIFSPDELEVITESLTEMILALDKSRNTIHDPPDAPFPFFQPEENHEPQGPGRPRKHIDPQLLSIAVNMRQTKKLARILQVHTRTLRRRALEQNLVEPGEPVYVEFVTEEGLVMRVYRSSTGPVSDISDDQLDDSICSIIQSFPSFGRRLIQGHLKFMGIHIPRSRVEASYARVVGLPLQSFGVRTIMRRIYTVPGPNSLWHHDGQHGLIKYKIVIHAFVDGFSRMVTGIKASTNNRADTVLDLFLEAIEVHGCPSRVRGDHGTENLRVAEFMNTVKGPDRGSYLFGKSIHNIRIERLWRDVTLGFGAKWKYFFQELEQHHGLERTNSSHIWLLHHLYLKRINDDAVTWAEAWNRHKMSLRDQRSSTPTELFVFGMMEHGVRGMGGVVNVDDEDRVQFSTQEELDSYGVDWDDMDDSAILSHHNQHNPPDSEDSTNPFSTHRPEHFSHVEVEGPDCPLSDEHILQLNAYLSSLPYFNNLDLDSARLQWNTALAFCQNLFM</sequence>
<reference evidence="4 5" key="1">
    <citation type="submission" date="2024-01" db="EMBL/GenBank/DDBJ databases">
        <title>A draft genome for a cacao thread blight-causing isolate of Paramarasmius palmivorus.</title>
        <authorList>
            <person name="Baruah I.K."/>
            <person name="Bukari Y."/>
            <person name="Amoako-Attah I."/>
            <person name="Meinhardt L.W."/>
            <person name="Bailey B.A."/>
            <person name="Cohen S.P."/>
        </authorList>
    </citation>
    <scope>NUCLEOTIDE SEQUENCE [LARGE SCALE GENOMIC DNA]</scope>
    <source>
        <strain evidence="4 5">GH-12</strain>
    </source>
</reference>
<accession>A0AAW0B1D0</accession>
<dbReference type="PROSITE" id="PS50994">
    <property type="entry name" value="INTEGRASE"/>
    <property type="match status" value="1"/>
</dbReference>
<feature type="region of interest" description="Disordered" evidence="2">
    <location>
        <begin position="472"/>
        <end position="495"/>
    </location>
</feature>
<dbReference type="AlphaFoldDB" id="A0AAW0B1D0"/>
<dbReference type="InterPro" id="IPR012337">
    <property type="entry name" value="RNaseH-like_sf"/>
</dbReference>
<keyword evidence="1" id="KW-0694">RNA-binding</keyword>
<evidence type="ECO:0000259" key="3">
    <source>
        <dbReference type="PROSITE" id="PS50994"/>
    </source>
</evidence>
<gene>
    <name evidence="4" type="ORF">VNI00_017943</name>
</gene>
<keyword evidence="5" id="KW-1185">Reference proteome</keyword>
<feature type="domain" description="Integrase catalytic" evidence="3">
    <location>
        <begin position="246"/>
        <end position="429"/>
    </location>
</feature>
<dbReference type="GO" id="GO:0003723">
    <property type="term" value="F:RNA binding"/>
    <property type="evidence" value="ECO:0007669"/>
    <property type="project" value="UniProtKB-KW"/>
</dbReference>
<evidence type="ECO:0000256" key="1">
    <source>
        <dbReference type="ARBA" id="ARBA00022884"/>
    </source>
</evidence>
<dbReference type="Pfam" id="PF24764">
    <property type="entry name" value="rva_4"/>
    <property type="match status" value="1"/>
</dbReference>
<name>A0AAW0B1D0_9AGAR</name>
<dbReference type="EMBL" id="JAYKXP010000199">
    <property type="protein sequence ID" value="KAK7019777.1"/>
    <property type="molecule type" value="Genomic_DNA"/>
</dbReference>
<dbReference type="PANTHER" id="PTHR46791">
    <property type="entry name" value="EXPRESSED PROTEIN"/>
    <property type="match status" value="1"/>
</dbReference>
<dbReference type="Proteomes" id="UP001383192">
    <property type="component" value="Unassembled WGS sequence"/>
</dbReference>
<dbReference type="Gene3D" id="3.30.420.10">
    <property type="entry name" value="Ribonuclease H-like superfamily/Ribonuclease H"/>
    <property type="match status" value="1"/>
</dbReference>
<proteinExistence type="predicted"/>
<protein>
    <recommendedName>
        <fullName evidence="3">Integrase catalytic domain-containing protein</fullName>
    </recommendedName>
</protein>
<dbReference type="InterPro" id="IPR058913">
    <property type="entry name" value="Integrase_dom_put"/>
</dbReference>
<dbReference type="InterPro" id="IPR036397">
    <property type="entry name" value="RNaseH_sf"/>
</dbReference>
<dbReference type="GO" id="GO:0015074">
    <property type="term" value="P:DNA integration"/>
    <property type="evidence" value="ECO:0007669"/>
    <property type="project" value="InterPro"/>
</dbReference>
<evidence type="ECO:0000256" key="2">
    <source>
        <dbReference type="SAM" id="MobiDB-lite"/>
    </source>
</evidence>
<dbReference type="SUPFAM" id="SSF53098">
    <property type="entry name" value="Ribonuclease H-like"/>
    <property type="match status" value="1"/>
</dbReference>
<dbReference type="GO" id="GO:0005634">
    <property type="term" value="C:nucleus"/>
    <property type="evidence" value="ECO:0007669"/>
    <property type="project" value="UniProtKB-ARBA"/>
</dbReference>